<proteinExistence type="predicted"/>
<name>A0A8S5MC04_9CAUD</name>
<dbReference type="EMBL" id="BK014872">
    <property type="protein sequence ID" value="DAD79770.1"/>
    <property type="molecule type" value="Genomic_DNA"/>
</dbReference>
<sequence length="117" mass="13409">MNNNIDLTFDNEIVLQNIQGLEDRVRQQVNVLGNATGQKMQSFAQENAPWTDRTGDARQLLKYKSTPDPTGVTVSIFHQVEYGLWLEVSHNEKYAILKNSRDAILPEFIEAIKHIRI</sequence>
<evidence type="ECO:0000313" key="1">
    <source>
        <dbReference type="EMBL" id="DAD79770.1"/>
    </source>
</evidence>
<organism evidence="1">
    <name type="scientific">Siphoviridae sp. ctG7D9</name>
    <dbReference type="NCBI Taxonomy" id="2826218"/>
    <lineage>
        <taxon>Viruses</taxon>
        <taxon>Duplodnaviria</taxon>
        <taxon>Heunggongvirae</taxon>
        <taxon>Uroviricota</taxon>
        <taxon>Caudoviricetes</taxon>
    </lineage>
</organism>
<protein>
    <submittedName>
        <fullName evidence="1">Type I neck protein</fullName>
    </submittedName>
</protein>
<accession>A0A8S5MC04</accession>
<reference evidence="1" key="1">
    <citation type="journal article" date="2021" name="Proc. Natl. Acad. Sci. U.S.A.">
        <title>A Catalog of Tens of Thousands of Viruses from Human Metagenomes Reveals Hidden Associations with Chronic Diseases.</title>
        <authorList>
            <person name="Tisza M.J."/>
            <person name="Buck C.B."/>
        </authorList>
    </citation>
    <scope>NUCLEOTIDE SEQUENCE</scope>
    <source>
        <strain evidence="1">CtG7D9</strain>
    </source>
</reference>